<dbReference type="InterPro" id="IPR029051">
    <property type="entry name" value="DUF4352"/>
</dbReference>
<keyword evidence="10" id="KW-1133">Transmembrane helix</keyword>
<dbReference type="GO" id="GO:0004674">
    <property type="term" value="F:protein serine/threonine kinase activity"/>
    <property type="evidence" value="ECO:0007669"/>
    <property type="project" value="UniProtKB-KW"/>
</dbReference>
<feature type="compositionally biased region" description="Pro residues" evidence="9">
    <location>
        <begin position="598"/>
        <end position="607"/>
    </location>
</feature>
<accession>A0A285LWZ3</accession>
<dbReference type="GO" id="GO:0005524">
    <property type="term" value="F:ATP binding"/>
    <property type="evidence" value="ECO:0007669"/>
    <property type="project" value="UniProtKB-UniRule"/>
</dbReference>
<dbReference type="SUPFAM" id="SSF56112">
    <property type="entry name" value="Protein kinase-like (PK-like)"/>
    <property type="match status" value="1"/>
</dbReference>
<dbReference type="InterPro" id="IPR017441">
    <property type="entry name" value="Protein_kinase_ATP_BS"/>
</dbReference>
<organism evidence="12 13">
    <name type="scientific">Nocardia amikacinitolerans</name>
    <dbReference type="NCBI Taxonomy" id="756689"/>
    <lineage>
        <taxon>Bacteria</taxon>
        <taxon>Bacillati</taxon>
        <taxon>Actinomycetota</taxon>
        <taxon>Actinomycetes</taxon>
        <taxon>Mycobacteriales</taxon>
        <taxon>Nocardiaceae</taxon>
        <taxon>Nocardia</taxon>
    </lineage>
</organism>
<proteinExistence type="predicted"/>
<dbReference type="PROSITE" id="PS00108">
    <property type="entry name" value="PROTEIN_KINASE_ST"/>
    <property type="match status" value="1"/>
</dbReference>
<keyword evidence="5 8" id="KW-0547">Nucleotide-binding</keyword>
<dbReference type="Gene3D" id="3.30.200.20">
    <property type="entry name" value="Phosphorylase Kinase, domain 1"/>
    <property type="match status" value="1"/>
</dbReference>
<protein>
    <recommendedName>
        <fullName evidence="1">non-specific serine/threonine protein kinase</fullName>
        <ecNumber evidence="1">2.7.11.1</ecNumber>
    </recommendedName>
</protein>
<evidence type="ECO:0000313" key="12">
    <source>
        <dbReference type="EMBL" id="SNY88166.1"/>
    </source>
</evidence>
<evidence type="ECO:0000256" key="2">
    <source>
        <dbReference type="ARBA" id="ARBA00022527"/>
    </source>
</evidence>
<evidence type="ECO:0000259" key="11">
    <source>
        <dbReference type="PROSITE" id="PS50011"/>
    </source>
</evidence>
<gene>
    <name evidence="12" type="ORF">SAMN04244553_5129</name>
</gene>
<keyword evidence="7 8" id="KW-0067">ATP-binding</keyword>
<evidence type="ECO:0000256" key="10">
    <source>
        <dbReference type="SAM" id="Phobius"/>
    </source>
</evidence>
<dbReference type="InterPro" id="IPR029050">
    <property type="entry name" value="Immunoprotect_excell_Ig-like"/>
</dbReference>
<name>A0A285LWZ3_9NOCA</name>
<dbReference type="Gene3D" id="1.10.510.10">
    <property type="entry name" value="Transferase(Phosphotransferase) domain 1"/>
    <property type="match status" value="1"/>
</dbReference>
<dbReference type="PROSITE" id="PS00107">
    <property type="entry name" value="PROTEIN_KINASE_ATP"/>
    <property type="match status" value="1"/>
</dbReference>
<feature type="compositionally biased region" description="Low complexity" evidence="9">
    <location>
        <begin position="410"/>
        <end position="422"/>
    </location>
</feature>
<keyword evidence="2 12" id="KW-0723">Serine/threonine-protein kinase</keyword>
<feature type="region of interest" description="Disordered" evidence="9">
    <location>
        <begin position="304"/>
        <end position="468"/>
    </location>
</feature>
<dbReference type="PROSITE" id="PS50011">
    <property type="entry name" value="PROTEIN_KINASE_DOM"/>
    <property type="match status" value="1"/>
</dbReference>
<dbReference type="Pfam" id="PF11611">
    <property type="entry name" value="DUF4352"/>
    <property type="match status" value="1"/>
</dbReference>
<dbReference type="SMART" id="SM00220">
    <property type="entry name" value="S_TKc"/>
    <property type="match status" value="1"/>
</dbReference>
<evidence type="ECO:0000256" key="4">
    <source>
        <dbReference type="ARBA" id="ARBA00022729"/>
    </source>
</evidence>
<keyword evidence="13" id="KW-1185">Reference proteome</keyword>
<feature type="transmembrane region" description="Helical" evidence="10">
    <location>
        <begin position="554"/>
        <end position="579"/>
    </location>
</feature>
<dbReference type="CDD" id="cd14014">
    <property type="entry name" value="STKc_PknB_like"/>
    <property type="match status" value="1"/>
</dbReference>
<evidence type="ECO:0000256" key="1">
    <source>
        <dbReference type="ARBA" id="ARBA00012513"/>
    </source>
</evidence>
<dbReference type="Gene3D" id="2.60.40.1240">
    <property type="match status" value="1"/>
</dbReference>
<dbReference type="STRING" id="1379680.GCA_001612615_04253"/>
<dbReference type="PANTHER" id="PTHR43289">
    <property type="entry name" value="MITOGEN-ACTIVATED PROTEIN KINASE KINASE KINASE 20-RELATED"/>
    <property type="match status" value="1"/>
</dbReference>
<dbReference type="PANTHER" id="PTHR43289:SF6">
    <property type="entry name" value="SERINE_THREONINE-PROTEIN KINASE NEKL-3"/>
    <property type="match status" value="1"/>
</dbReference>
<keyword evidence="10" id="KW-0472">Membrane</keyword>
<reference evidence="12 13" key="1">
    <citation type="submission" date="2017-09" db="EMBL/GenBank/DDBJ databases">
        <authorList>
            <person name="Ehlers B."/>
            <person name="Leendertz F.H."/>
        </authorList>
    </citation>
    <scope>NUCLEOTIDE SEQUENCE [LARGE SCALE GENOMIC DNA]</scope>
    <source>
        <strain evidence="12 13">DSM 45537</strain>
    </source>
</reference>
<sequence length="735" mass="75273">MAAARFGRYRLERLLGKGGMGQVWLAYDTTDRRRVALKLLPAELAADAVYRTRFEREAQVAAALRDPHIVPIHRHGAVDGRLFIEMAFVEGTDLAARLTESGPLEASTALHILGQVATALDAAHRAGLVHRDVKPSNILVAPDGFTYLIDFGIARGAGQTSVTTTGLAIGTWAYMAPERFSGHADARADIYSLACVLYESLTGRRPYGDTDPAQQMRGHLMTDPPCASSVNPTVPAALDAVIARGMAKEPGDRFASAGEFVCAARAVVSPGTPQPTRVLQQPALPPTRVETIGAEAAAGGYAAAGNAGQGAAQPVSNGAAAEHGSSASASRGKDAAVGAGYSSPPPMSEGAAAQHGSPGSATPSARSAAAQAVGGSPVAAGGQSPAAGGPKPTKVMPAPGPTPTLVQTRVAPPGVVPVGSAPRNPPSASARGSGAPQGPAPADSAGQSSPIASAWGRGASGAPPQNPAGALAPIAPGVAPQGLAPLGYAPPVSAPGAPVVHPYGKRWYLRRKPAPVVRRPKSLGPVWPSRGPAYVAPPRQPVPRRRRGGVLRKVIGALVVIFLAPFVFAAGCLALIAAVSGNETTAPPPTAMVEENPEPAPNPPDVPAPAYSAVRDGKFEFSVTDVRSGVARVGLQSARGAFLVVTLAVRNISDETKWFLPFGQKLFDAQGNVIDHDTTATAWQAMQSRLGHSFELRPGASATTVLVFDVPPGSTPAHLELHDFVLSDGVTVALD</sequence>
<evidence type="ECO:0000256" key="8">
    <source>
        <dbReference type="PROSITE-ProRule" id="PRU10141"/>
    </source>
</evidence>
<keyword evidence="3" id="KW-0808">Transferase</keyword>
<dbReference type="InterPro" id="IPR008271">
    <property type="entry name" value="Ser/Thr_kinase_AS"/>
</dbReference>
<feature type="compositionally biased region" description="Low complexity" evidence="9">
    <location>
        <begin position="356"/>
        <end position="390"/>
    </location>
</feature>
<evidence type="ECO:0000256" key="3">
    <source>
        <dbReference type="ARBA" id="ARBA00022679"/>
    </source>
</evidence>
<evidence type="ECO:0000256" key="7">
    <source>
        <dbReference type="ARBA" id="ARBA00022840"/>
    </source>
</evidence>
<dbReference type="InterPro" id="IPR000719">
    <property type="entry name" value="Prot_kinase_dom"/>
</dbReference>
<dbReference type="Proteomes" id="UP000219565">
    <property type="component" value="Unassembled WGS sequence"/>
</dbReference>
<evidence type="ECO:0000256" key="9">
    <source>
        <dbReference type="SAM" id="MobiDB-lite"/>
    </source>
</evidence>
<feature type="region of interest" description="Disordered" evidence="9">
    <location>
        <begin position="586"/>
        <end position="607"/>
    </location>
</feature>
<evidence type="ECO:0000313" key="13">
    <source>
        <dbReference type="Proteomes" id="UP000219565"/>
    </source>
</evidence>
<dbReference type="InterPro" id="IPR011009">
    <property type="entry name" value="Kinase-like_dom_sf"/>
</dbReference>
<keyword evidence="10" id="KW-0812">Transmembrane</keyword>
<feature type="binding site" evidence="8">
    <location>
        <position position="38"/>
    </location>
    <ligand>
        <name>ATP</name>
        <dbReference type="ChEBI" id="CHEBI:30616"/>
    </ligand>
</feature>
<feature type="domain" description="Protein kinase" evidence="11">
    <location>
        <begin position="9"/>
        <end position="268"/>
    </location>
</feature>
<evidence type="ECO:0000256" key="6">
    <source>
        <dbReference type="ARBA" id="ARBA00022777"/>
    </source>
</evidence>
<dbReference type="EC" id="2.7.11.1" evidence="1"/>
<dbReference type="FunFam" id="1.10.510.10:FF:000021">
    <property type="entry name" value="Serine/threonine protein kinase"/>
    <property type="match status" value="1"/>
</dbReference>
<feature type="compositionally biased region" description="Low complexity" evidence="9">
    <location>
        <begin position="304"/>
        <end position="330"/>
    </location>
</feature>
<dbReference type="EMBL" id="OBEG01000005">
    <property type="protein sequence ID" value="SNY88166.1"/>
    <property type="molecule type" value="Genomic_DNA"/>
</dbReference>
<keyword evidence="6 12" id="KW-0418">Kinase</keyword>
<dbReference type="Pfam" id="PF00069">
    <property type="entry name" value="Pkinase"/>
    <property type="match status" value="1"/>
</dbReference>
<evidence type="ECO:0000256" key="5">
    <source>
        <dbReference type="ARBA" id="ARBA00022741"/>
    </source>
</evidence>
<dbReference type="RefSeq" id="WP_179830993.1">
    <property type="nucleotide sequence ID" value="NZ_OBEG01000005.1"/>
</dbReference>
<dbReference type="AlphaFoldDB" id="A0A285LWZ3"/>
<keyword evidence="4" id="KW-0732">Signal</keyword>